<dbReference type="AlphaFoldDB" id="A0AAJ0D8H1"/>
<dbReference type="EMBL" id="JAWDJX010000044">
    <property type="protein sequence ID" value="KAK3048902.1"/>
    <property type="molecule type" value="Genomic_DNA"/>
</dbReference>
<accession>A0AAJ0D8H1</accession>
<proteinExistence type="predicted"/>
<evidence type="ECO:0000313" key="2">
    <source>
        <dbReference type="EMBL" id="KAK3048902.1"/>
    </source>
</evidence>
<keyword evidence="3" id="KW-1185">Reference proteome</keyword>
<dbReference type="InterPro" id="IPR020864">
    <property type="entry name" value="MACPF"/>
</dbReference>
<name>A0AAJ0D8H1_9PEZI</name>
<feature type="domain" description="MACPF" evidence="1">
    <location>
        <begin position="229"/>
        <end position="436"/>
    </location>
</feature>
<organism evidence="2 3">
    <name type="scientific">Extremus antarcticus</name>
    <dbReference type="NCBI Taxonomy" id="702011"/>
    <lineage>
        <taxon>Eukaryota</taxon>
        <taxon>Fungi</taxon>
        <taxon>Dikarya</taxon>
        <taxon>Ascomycota</taxon>
        <taxon>Pezizomycotina</taxon>
        <taxon>Dothideomycetes</taxon>
        <taxon>Dothideomycetidae</taxon>
        <taxon>Mycosphaerellales</taxon>
        <taxon>Extremaceae</taxon>
        <taxon>Extremus</taxon>
    </lineage>
</organism>
<evidence type="ECO:0000259" key="1">
    <source>
        <dbReference type="Pfam" id="PF01823"/>
    </source>
</evidence>
<dbReference type="Pfam" id="PF01823">
    <property type="entry name" value="MACPF"/>
    <property type="match status" value="1"/>
</dbReference>
<protein>
    <recommendedName>
        <fullName evidence="1">MACPF domain-containing protein</fullName>
    </recommendedName>
</protein>
<gene>
    <name evidence="2" type="ORF">LTR09_009797</name>
</gene>
<reference evidence="2" key="1">
    <citation type="submission" date="2023-04" db="EMBL/GenBank/DDBJ databases">
        <title>Black Yeasts Isolated from many extreme environments.</title>
        <authorList>
            <person name="Coleine C."/>
            <person name="Stajich J.E."/>
            <person name="Selbmann L."/>
        </authorList>
    </citation>
    <scope>NUCLEOTIDE SEQUENCE</scope>
    <source>
        <strain evidence="2">CCFEE 5312</strain>
    </source>
</reference>
<comment type="caution">
    <text evidence="2">The sequence shown here is derived from an EMBL/GenBank/DDBJ whole genome shotgun (WGS) entry which is preliminary data.</text>
</comment>
<dbReference type="Proteomes" id="UP001271007">
    <property type="component" value="Unassembled WGS sequence"/>
</dbReference>
<evidence type="ECO:0000313" key="3">
    <source>
        <dbReference type="Proteomes" id="UP001271007"/>
    </source>
</evidence>
<sequence>MVVSVPYTTTAISEHITTAVSTSISLVPTTVVSTYLSTAISFIPTTIISTSISTVDRTIFVTAKTAIPTTVVSTEIVTSVATTTSLVPTTIVSTSVNTLTVSTVLVTTLVQTHNITDTATATLTATTSSSFAVTGTPTVITLPNNLGTQFGGVDVTKGFANPNFIRPGLCNLGGLPRGQYETQHVYYGTDGEWTYQIPEFLGFTWASQLNTETVTGETKGQYQHSLSQSYSASLGFAGFGVEIQDTSEETTLVETHNKYASFYSRQQIFHVSVRQYPAALQDYLSPKATVLFKGGDAKAIVDTFGTHYMTSATFGGMKRFASTLDARDENISTKLGQALKAKFAAETEAGEVSGGAGSDNSDATVQKISSSMETKSSVVFGGTYVTGNEAAWVGLLMSGVREILSSLTKPETDSVLYRNPSAIDFELSSLANLILDPTLKAAVQAEIDGRVQTSAVTSTASALVIWENLGS</sequence>